<keyword evidence="3 5" id="KW-0238">DNA-binding</keyword>
<dbReference type="SUPFAM" id="SSF56349">
    <property type="entry name" value="DNA breaking-rejoining enzymes"/>
    <property type="match status" value="1"/>
</dbReference>
<protein>
    <submittedName>
        <fullName evidence="8">Tyrosine-type recombinase/integrase</fullName>
    </submittedName>
</protein>
<dbReference type="Pfam" id="PF13356">
    <property type="entry name" value="Arm-DNA-bind_3"/>
    <property type="match status" value="1"/>
</dbReference>
<evidence type="ECO:0000259" key="7">
    <source>
        <dbReference type="PROSITE" id="PS51900"/>
    </source>
</evidence>
<proteinExistence type="inferred from homology"/>
<dbReference type="EMBL" id="JBHTCA010000020">
    <property type="protein sequence ID" value="MFC7410884.1"/>
    <property type="molecule type" value="Genomic_DNA"/>
</dbReference>
<feature type="domain" description="Core-binding (CB)" evidence="7">
    <location>
        <begin position="102"/>
        <end position="183"/>
    </location>
</feature>
<dbReference type="Gene3D" id="3.30.160.390">
    <property type="entry name" value="Integrase, DNA-binding domain"/>
    <property type="match status" value="1"/>
</dbReference>
<reference evidence="9" key="1">
    <citation type="journal article" date="2019" name="Int. J. Syst. Evol. Microbiol.">
        <title>The Global Catalogue of Microorganisms (GCM) 10K type strain sequencing project: providing services to taxonomists for standard genome sequencing and annotation.</title>
        <authorList>
            <consortium name="The Broad Institute Genomics Platform"/>
            <consortium name="The Broad Institute Genome Sequencing Center for Infectious Disease"/>
            <person name="Wu L."/>
            <person name="Ma J."/>
        </authorList>
    </citation>
    <scope>NUCLEOTIDE SEQUENCE [LARGE SCALE GENOMIC DNA]</scope>
    <source>
        <strain evidence="9">CGMCC 1.12371</strain>
    </source>
</reference>
<gene>
    <name evidence="8" type="ORF">ACFQPB_18655</name>
</gene>
<dbReference type="InterPro" id="IPR053876">
    <property type="entry name" value="Phage_int_M"/>
</dbReference>
<evidence type="ECO:0000256" key="3">
    <source>
        <dbReference type="ARBA" id="ARBA00023125"/>
    </source>
</evidence>
<dbReference type="InterPro" id="IPR050808">
    <property type="entry name" value="Phage_Integrase"/>
</dbReference>
<dbReference type="InterPro" id="IPR013762">
    <property type="entry name" value="Integrase-like_cat_sf"/>
</dbReference>
<dbReference type="Proteomes" id="UP001596501">
    <property type="component" value="Unassembled WGS sequence"/>
</dbReference>
<dbReference type="InterPro" id="IPR011010">
    <property type="entry name" value="DNA_brk_join_enz"/>
</dbReference>
<dbReference type="PROSITE" id="PS51900">
    <property type="entry name" value="CB"/>
    <property type="match status" value="1"/>
</dbReference>
<keyword evidence="4" id="KW-0233">DNA recombination</keyword>
<evidence type="ECO:0000256" key="1">
    <source>
        <dbReference type="ARBA" id="ARBA00008857"/>
    </source>
</evidence>
<evidence type="ECO:0000256" key="2">
    <source>
        <dbReference type="ARBA" id="ARBA00022908"/>
    </source>
</evidence>
<comment type="caution">
    <text evidence="8">The sequence shown here is derived from an EMBL/GenBank/DDBJ whole genome shotgun (WGS) entry which is preliminary data.</text>
</comment>
<dbReference type="Gene3D" id="1.10.150.130">
    <property type="match status" value="1"/>
</dbReference>
<dbReference type="InterPro" id="IPR038488">
    <property type="entry name" value="Integrase_DNA-bd_sf"/>
</dbReference>
<dbReference type="PANTHER" id="PTHR30629:SF2">
    <property type="entry name" value="PROPHAGE INTEGRASE INTS-RELATED"/>
    <property type="match status" value="1"/>
</dbReference>
<dbReference type="InterPro" id="IPR002104">
    <property type="entry name" value="Integrase_catalytic"/>
</dbReference>
<keyword evidence="9" id="KW-1185">Reference proteome</keyword>
<evidence type="ECO:0000256" key="5">
    <source>
        <dbReference type="PROSITE-ProRule" id="PRU01248"/>
    </source>
</evidence>
<evidence type="ECO:0000259" key="6">
    <source>
        <dbReference type="PROSITE" id="PS51898"/>
    </source>
</evidence>
<dbReference type="RefSeq" id="WP_382226482.1">
    <property type="nucleotide sequence ID" value="NZ_JBHTCA010000020.1"/>
</dbReference>
<dbReference type="InterPro" id="IPR025166">
    <property type="entry name" value="Integrase_DNA_bind_dom"/>
</dbReference>
<dbReference type="CDD" id="cd00801">
    <property type="entry name" value="INT_P4_C"/>
    <property type="match status" value="1"/>
</dbReference>
<dbReference type="Pfam" id="PF00589">
    <property type="entry name" value="Phage_integrase"/>
    <property type="match status" value="1"/>
</dbReference>
<accession>A0ABW2QN93</accession>
<dbReference type="Gene3D" id="1.10.443.10">
    <property type="entry name" value="Intergrase catalytic core"/>
    <property type="match status" value="1"/>
</dbReference>
<name>A0ABW2QN93_9BURK</name>
<sequence length="416" mass="46474">MAKSIERLTALQVAKQAKPGYHPDGGGLYLCVKPSGVKSWIFRYRFAGKEREMGLGSLSTYGLADARERAVEQRKLLADGVDPLAAKQAREQERRRALANKLTFDAAAARYIASQRAGWKNEKHAEQWTNTLTTYASPVIGELPVDAIDTALVVRVLEPIWTTKTETASRVRGRIEKVLDWAKVQGFRAGENPAVWRGHLDKLLSAPQKTKKVKHHPALPWREVGQFMQDLRKMPGLGALALEIIILTNCRTSELIESSWSEFDLDLALWTIPAERMKASKEHIIPLSEPTIAALRKARAESPAGALVFPSERRKKGQEQPLSNMACLALLKRMGRSDLTVHGFRSSFRDWAGEATSHPREVIEHAMSHQLEDKAEAAYQRGTLLERRKLLMNDWAAYCSRPASSGEVVDIRSKAA</sequence>
<dbReference type="PROSITE" id="PS51898">
    <property type="entry name" value="TYR_RECOMBINASE"/>
    <property type="match status" value="1"/>
</dbReference>
<dbReference type="Pfam" id="PF22022">
    <property type="entry name" value="Phage_int_M"/>
    <property type="match status" value="1"/>
</dbReference>
<evidence type="ECO:0000313" key="8">
    <source>
        <dbReference type="EMBL" id="MFC7410884.1"/>
    </source>
</evidence>
<feature type="domain" description="Tyr recombinase" evidence="6">
    <location>
        <begin position="214"/>
        <end position="392"/>
    </location>
</feature>
<evidence type="ECO:0000256" key="4">
    <source>
        <dbReference type="ARBA" id="ARBA00023172"/>
    </source>
</evidence>
<dbReference type="PANTHER" id="PTHR30629">
    <property type="entry name" value="PROPHAGE INTEGRASE"/>
    <property type="match status" value="1"/>
</dbReference>
<dbReference type="InterPro" id="IPR044068">
    <property type="entry name" value="CB"/>
</dbReference>
<comment type="similarity">
    <text evidence="1">Belongs to the 'phage' integrase family.</text>
</comment>
<dbReference type="InterPro" id="IPR010998">
    <property type="entry name" value="Integrase_recombinase_N"/>
</dbReference>
<evidence type="ECO:0000313" key="9">
    <source>
        <dbReference type="Proteomes" id="UP001596501"/>
    </source>
</evidence>
<keyword evidence="2" id="KW-0229">DNA integration</keyword>
<organism evidence="8 9">
    <name type="scientific">Hydrogenophaga atypica</name>
    <dbReference type="NCBI Taxonomy" id="249409"/>
    <lineage>
        <taxon>Bacteria</taxon>
        <taxon>Pseudomonadati</taxon>
        <taxon>Pseudomonadota</taxon>
        <taxon>Betaproteobacteria</taxon>
        <taxon>Burkholderiales</taxon>
        <taxon>Comamonadaceae</taxon>
        <taxon>Hydrogenophaga</taxon>
    </lineage>
</organism>